<dbReference type="AlphaFoldDB" id="A0ABD3NH22"/>
<evidence type="ECO:0000256" key="1">
    <source>
        <dbReference type="ARBA" id="ARBA00004305"/>
    </source>
</evidence>
<dbReference type="PANTHER" id="PTHR21237">
    <property type="entry name" value="GRPE PROTEIN"/>
    <property type="match status" value="1"/>
</dbReference>
<evidence type="ECO:0000256" key="6">
    <source>
        <dbReference type="SAM" id="MobiDB-lite"/>
    </source>
</evidence>
<keyword evidence="3 4" id="KW-0143">Chaperone</keyword>
<evidence type="ECO:0000256" key="3">
    <source>
        <dbReference type="ARBA" id="ARBA00023186"/>
    </source>
</evidence>
<feature type="compositionally biased region" description="Acidic residues" evidence="6">
    <location>
        <begin position="67"/>
        <end position="82"/>
    </location>
</feature>
<dbReference type="Pfam" id="PF01025">
    <property type="entry name" value="GrpE"/>
    <property type="match status" value="1"/>
</dbReference>
<comment type="caution">
    <text evidence="7">The sequence shown here is derived from an EMBL/GenBank/DDBJ whole genome shotgun (WGS) entry which is preliminary data.</text>
</comment>
<comment type="similarity">
    <text evidence="2 5">Belongs to the GrpE family.</text>
</comment>
<dbReference type="Proteomes" id="UP001530400">
    <property type="component" value="Unassembled WGS sequence"/>
</dbReference>
<dbReference type="PRINTS" id="PR00773">
    <property type="entry name" value="GRPEPROTEIN"/>
</dbReference>
<name>A0ABD3NH22_9STRA</name>
<dbReference type="InterPro" id="IPR013805">
    <property type="entry name" value="GrpE_CC"/>
</dbReference>
<sequence>MAFRSNSLRFVRVLTNELAAPSRRCSSSLVSAQRSFAPLSNNYFLSANESVRFRKFSTKPEEKESAPTEEADAEETATEESAEAAPAEESKEAQLEKEIKDLKDSLLRSLAEQENTRRIASRDVASAKQFAITSFAKSLLDTSDNLSRALDAVPEELRHDHENHPVLANLYEGISMTNEGLDKAFAKNGLKKFGVVGEKFDPNMHEALFEYPDPKGEAGCIGQVMKVGFMLNERVVRPAEVGVVKSA</sequence>
<dbReference type="InterPro" id="IPR009012">
    <property type="entry name" value="GrpE_head"/>
</dbReference>
<dbReference type="HAMAP" id="MF_01151">
    <property type="entry name" value="GrpE"/>
    <property type="match status" value="1"/>
</dbReference>
<dbReference type="SUPFAM" id="SSF51064">
    <property type="entry name" value="Head domain of nucleotide exchange factor GrpE"/>
    <property type="match status" value="1"/>
</dbReference>
<feature type="region of interest" description="Disordered" evidence="6">
    <location>
        <begin position="56"/>
        <end position="94"/>
    </location>
</feature>
<dbReference type="Gene3D" id="2.30.22.10">
    <property type="entry name" value="Head domain of nucleotide exchange factor GrpE"/>
    <property type="match status" value="1"/>
</dbReference>
<dbReference type="PROSITE" id="PS01071">
    <property type="entry name" value="GRPE"/>
    <property type="match status" value="1"/>
</dbReference>
<accession>A0ABD3NH22</accession>
<dbReference type="CDD" id="cd00446">
    <property type="entry name" value="GrpE"/>
    <property type="match status" value="1"/>
</dbReference>
<gene>
    <name evidence="7" type="ORF">ACHAWO_002546</name>
</gene>
<keyword evidence="8" id="KW-1185">Reference proteome</keyword>
<dbReference type="FunFam" id="2.30.22.10:FF:000002">
    <property type="entry name" value="GrpE protein homolog"/>
    <property type="match status" value="1"/>
</dbReference>
<evidence type="ECO:0000313" key="7">
    <source>
        <dbReference type="EMBL" id="KAL3774683.1"/>
    </source>
</evidence>
<evidence type="ECO:0000256" key="4">
    <source>
        <dbReference type="RuleBase" id="RU000640"/>
    </source>
</evidence>
<evidence type="ECO:0000256" key="2">
    <source>
        <dbReference type="ARBA" id="ARBA00009054"/>
    </source>
</evidence>
<reference evidence="7 8" key="1">
    <citation type="submission" date="2024-10" db="EMBL/GenBank/DDBJ databases">
        <title>Updated reference genomes for cyclostephanoid diatoms.</title>
        <authorList>
            <person name="Roberts W.R."/>
            <person name="Alverson A.J."/>
        </authorList>
    </citation>
    <scope>NUCLEOTIDE SEQUENCE [LARGE SCALE GENOMIC DNA]</scope>
    <source>
        <strain evidence="7 8">AJA010-31</strain>
    </source>
</reference>
<dbReference type="GO" id="GO:0005759">
    <property type="term" value="C:mitochondrial matrix"/>
    <property type="evidence" value="ECO:0007669"/>
    <property type="project" value="UniProtKB-SubCell"/>
</dbReference>
<dbReference type="EMBL" id="JALLPJ020001182">
    <property type="protein sequence ID" value="KAL3774683.1"/>
    <property type="molecule type" value="Genomic_DNA"/>
</dbReference>
<keyword evidence="4" id="KW-0496">Mitochondrion</keyword>
<protein>
    <recommendedName>
        <fullName evidence="4">GrpE protein homolog</fullName>
    </recommendedName>
</protein>
<dbReference type="InterPro" id="IPR000740">
    <property type="entry name" value="GrpE"/>
</dbReference>
<dbReference type="PANTHER" id="PTHR21237:SF23">
    <property type="entry name" value="GRPE PROTEIN HOMOLOG, MITOCHONDRIAL"/>
    <property type="match status" value="1"/>
</dbReference>
<organism evidence="7 8">
    <name type="scientific">Cyclotella atomus</name>
    <dbReference type="NCBI Taxonomy" id="382360"/>
    <lineage>
        <taxon>Eukaryota</taxon>
        <taxon>Sar</taxon>
        <taxon>Stramenopiles</taxon>
        <taxon>Ochrophyta</taxon>
        <taxon>Bacillariophyta</taxon>
        <taxon>Coscinodiscophyceae</taxon>
        <taxon>Thalassiosirophycidae</taxon>
        <taxon>Stephanodiscales</taxon>
        <taxon>Stephanodiscaceae</taxon>
        <taxon>Cyclotella</taxon>
    </lineage>
</organism>
<dbReference type="SUPFAM" id="SSF58014">
    <property type="entry name" value="Coiled-coil domain of nucleotide exchange factor GrpE"/>
    <property type="match status" value="1"/>
</dbReference>
<proteinExistence type="inferred from homology"/>
<comment type="subcellular location">
    <subcellularLocation>
        <location evidence="1 4">Mitochondrion matrix</location>
    </subcellularLocation>
</comment>
<dbReference type="Gene3D" id="3.90.20.20">
    <property type="match status" value="1"/>
</dbReference>
<comment type="function">
    <text evidence="4">Essential component of the PAM complex, a complex required for the translocation of transit peptide-containing proteins from the inner membrane into the mitochondrial matrix in an ATP-dependent manner.</text>
</comment>
<evidence type="ECO:0000256" key="5">
    <source>
        <dbReference type="RuleBase" id="RU004478"/>
    </source>
</evidence>
<evidence type="ECO:0000313" key="8">
    <source>
        <dbReference type="Proteomes" id="UP001530400"/>
    </source>
</evidence>